<dbReference type="EMBL" id="CADEBC010000972">
    <property type="protein sequence ID" value="CAB3262492.1"/>
    <property type="molecule type" value="Genomic_DNA"/>
</dbReference>
<dbReference type="InterPro" id="IPR036875">
    <property type="entry name" value="Znf_CCHC_sf"/>
</dbReference>
<accession>A0A8S1BRP0</accession>
<evidence type="ECO:0000313" key="3">
    <source>
        <dbReference type="EMBL" id="CAB3262492.1"/>
    </source>
</evidence>
<dbReference type="Proteomes" id="UP000494106">
    <property type="component" value="Unassembled WGS sequence"/>
</dbReference>
<dbReference type="Gene3D" id="4.10.60.10">
    <property type="entry name" value="Zinc finger, CCHC-type"/>
    <property type="match status" value="1"/>
</dbReference>
<evidence type="ECO:0000256" key="1">
    <source>
        <dbReference type="PROSITE-ProRule" id="PRU00047"/>
    </source>
</evidence>
<comment type="caution">
    <text evidence="3">The sequence shown here is derived from an EMBL/GenBank/DDBJ whole genome shotgun (WGS) entry which is preliminary data.</text>
</comment>
<organism evidence="3 4">
    <name type="scientific">Arctia plantaginis</name>
    <name type="common">Wood tiger moth</name>
    <name type="synonym">Phalaena plantaginis</name>
    <dbReference type="NCBI Taxonomy" id="874455"/>
    <lineage>
        <taxon>Eukaryota</taxon>
        <taxon>Metazoa</taxon>
        <taxon>Ecdysozoa</taxon>
        <taxon>Arthropoda</taxon>
        <taxon>Hexapoda</taxon>
        <taxon>Insecta</taxon>
        <taxon>Pterygota</taxon>
        <taxon>Neoptera</taxon>
        <taxon>Endopterygota</taxon>
        <taxon>Lepidoptera</taxon>
        <taxon>Glossata</taxon>
        <taxon>Ditrysia</taxon>
        <taxon>Noctuoidea</taxon>
        <taxon>Erebidae</taxon>
        <taxon>Arctiinae</taxon>
        <taxon>Arctia</taxon>
    </lineage>
</organism>
<dbReference type="Pfam" id="PF00098">
    <property type="entry name" value="zf-CCHC"/>
    <property type="match status" value="1"/>
</dbReference>
<dbReference type="SMART" id="SM00343">
    <property type="entry name" value="ZnF_C2HC"/>
    <property type="match status" value="1"/>
</dbReference>
<gene>
    <name evidence="3" type="ORF">APLA_LOCUS18442</name>
</gene>
<protein>
    <recommendedName>
        <fullName evidence="2">CCHC-type domain-containing protein</fullName>
    </recommendedName>
</protein>
<proteinExistence type="predicted"/>
<dbReference type="OrthoDB" id="7478066at2759"/>
<name>A0A8S1BRP0_ARCPL</name>
<dbReference type="InterPro" id="IPR001878">
    <property type="entry name" value="Znf_CCHC"/>
</dbReference>
<feature type="domain" description="CCHC-type" evidence="2">
    <location>
        <begin position="75"/>
        <end position="88"/>
    </location>
</feature>
<reference evidence="3 4" key="1">
    <citation type="submission" date="2020-04" db="EMBL/GenBank/DDBJ databases">
        <authorList>
            <person name="Wallbank WR R."/>
            <person name="Pardo Diaz C."/>
            <person name="Kozak K."/>
            <person name="Martin S."/>
            <person name="Jiggins C."/>
            <person name="Moest M."/>
            <person name="Warren A I."/>
            <person name="Byers J.R.P. K."/>
            <person name="Montejo-Kovacevich G."/>
            <person name="Yen C E."/>
        </authorList>
    </citation>
    <scope>NUCLEOTIDE SEQUENCE [LARGE SCALE GENOMIC DNA]</scope>
</reference>
<dbReference type="GO" id="GO:0003676">
    <property type="term" value="F:nucleic acid binding"/>
    <property type="evidence" value="ECO:0007669"/>
    <property type="project" value="InterPro"/>
</dbReference>
<dbReference type="PROSITE" id="PS50158">
    <property type="entry name" value="ZF_CCHC"/>
    <property type="match status" value="1"/>
</dbReference>
<sequence>MCLPDSCRHIIETIDILPEKERTVDYVRQKLIERKQLGAVTESVQTSPAGTNNTQAFKAQVGVRNLKKPEKEFLCYQCNKPGHLQRDCHSNFRGNQYKNYS</sequence>
<evidence type="ECO:0000313" key="4">
    <source>
        <dbReference type="Proteomes" id="UP000494106"/>
    </source>
</evidence>
<keyword evidence="4" id="KW-1185">Reference proteome</keyword>
<dbReference type="SUPFAM" id="SSF57756">
    <property type="entry name" value="Retrovirus zinc finger-like domains"/>
    <property type="match status" value="1"/>
</dbReference>
<keyword evidence="1" id="KW-0863">Zinc-finger</keyword>
<evidence type="ECO:0000259" key="2">
    <source>
        <dbReference type="PROSITE" id="PS50158"/>
    </source>
</evidence>
<dbReference type="AlphaFoldDB" id="A0A8S1BRP0"/>
<keyword evidence="1" id="KW-0862">Zinc</keyword>
<keyword evidence="1" id="KW-0479">Metal-binding</keyword>
<dbReference type="GO" id="GO:0008270">
    <property type="term" value="F:zinc ion binding"/>
    <property type="evidence" value="ECO:0007669"/>
    <property type="project" value="UniProtKB-KW"/>
</dbReference>